<evidence type="ECO:0000313" key="2">
    <source>
        <dbReference type="Proteomes" id="UP000276215"/>
    </source>
</evidence>
<protein>
    <submittedName>
        <fullName evidence="1">Uncharacterized protein</fullName>
    </submittedName>
</protein>
<keyword evidence="2" id="KW-1185">Reference proteome</keyword>
<dbReference type="AlphaFoldDB" id="A0A3N4JMT9"/>
<dbReference type="EMBL" id="ML120386">
    <property type="protein sequence ID" value="RPA99559.1"/>
    <property type="molecule type" value="Genomic_DNA"/>
</dbReference>
<sequence>LSNSNKERIAMLIEDDPDTTIEDITQQSGFHVSYCSFIAKKQEAILPSHYMTSQRLECKRLENMHFHGRNYILLETF</sequence>
<evidence type="ECO:0000313" key="1">
    <source>
        <dbReference type="EMBL" id="RPA99559.1"/>
    </source>
</evidence>
<feature type="non-terminal residue" evidence="1">
    <location>
        <position position="1"/>
    </location>
</feature>
<accession>A0A3N4JMT9</accession>
<gene>
    <name evidence="1" type="ORF">L873DRAFT_1806415</name>
</gene>
<reference evidence="1 2" key="1">
    <citation type="journal article" date="2018" name="Nat. Ecol. Evol.">
        <title>Pezizomycetes genomes reveal the molecular basis of ectomycorrhizal truffle lifestyle.</title>
        <authorList>
            <person name="Murat C."/>
            <person name="Payen T."/>
            <person name="Noel B."/>
            <person name="Kuo A."/>
            <person name="Morin E."/>
            <person name="Chen J."/>
            <person name="Kohler A."/>
            <person name="Krizsan K."/>
            <person name="Balestrini R."/>
            <person name="Da Silva C."/>
            <person name="Montanini B."/>
            <person name="Hainaut M."/>
            <person name="Levati E."/>
            <person name="Barry K.W."/>
            <person name="Belfiori B."/>
            <person name="Cichocki N."/>
            <person name="Clum A."/>
            <person name="Dockter R.B."/>
            <person name="Fauchery L."/>
            <person name="Guy J."/>
            <person name="Iotti M."/>
            <person name="Le Tacon F."/>
            <person name="Lindquist E.A."/>
            <person name="Lipzen A."/>
            <person name="Malagnac F."/>
            <person name="Mello A."/>
            <person name="Molinier V."/>
            <person name="Miyauchi S."/>
            <person name="Poulain J."/>
            <person name="Riccioni C."/>
            <person name="Rubini A."/>
            <person name="Sitrit Y."/>
            <person name="Splivallo R."/>
            <person name="Traeger S."/>
            <person name="Wang M."/>
            <person name="Zifcakova L."/>
            <person name="Wipf D."/>
            <person name="Zambonelli A."/>
            <person name="Paolocci F."/>
            <person name="Nowrousian M."/>
            <person name="Ottonello S."/>
            <person name="Baldrian P."/>
            <person name="Spatafora J.W."/>
            <person name="Henrissat B."/>
            <person name="Nagy L.G."/>
            <person name="Aury J.M."/>
            <person name="Wincker P."/>
            <person name="Grigoriev I.V."/>
            <person name="Bonfante P."/>
            <person name="Martin F.M."/>
        </authorList>
    </citation>
    <scope>NUCLEOTIDE SEQUENCE [LARGE SCALE GENOMIC DNA]</scope>
    <source>
        <strain evidence="1 2">120613-1</strain>
    </source>
</reference>
<dbReference type="OrthoDB" id="5487978at2759"/>
<dbReference type="Gene3D" id="1.10.10.60">
    <property type="entry name" value="Homeodomain-like"/>
    <property type="match status" value="1"/>
</dbReference>
<organism evidence="1 2">
    <name type="scientific">Choiromyces venosus 120613-1</name>
    <dbReference type="NCBI Taxonomy" id="1336337"/>
    <lineage>
        <taxon>Eukaryota</taxon>
        <taxon>Fungi</taxon>
        <taxon>Dikarya</taxon>
        <taxon>Ascomycota</taxon>
        <taxon>Pezizomycotina</taxon>
        <taxon>Pezizomycetes</taxon>
        <taxon>Pezizales</taxon>
        <taxon>Tuberaceae</taxon>
        <taxon>Choiromyces</taxon>
    </lineage>
</organism>
<proteinExistence type="predicted"/>
<name>A0A3N4JMT9_9PEZI</name>
<dbReference type="Proteomes" id="UP000276215">
    <property type="component" value="Unassembled WGS sequence"/>
</dbReference>